<keyword evidence="7" id="KW-0472">Membrane</keyword>
<evidence type="ECO:0000259" key="9">
    <source>
        <dbReference type="Pfam" id="PF02770"/>
    </source>
</evidence>
<evidence type="ECO:0000313" key="11">
    <source>
        <dbReference type="EMBL" id="KAF4696752.1"/>
    </source>
</evidence>
<feature type="domain" description="Acyl-CoA dehydrogenase/oxidase N-terminal" evidence="10">
    <location>
        <begin position="40"/>
        <end position="96"/>
    </location>
</feature>
<dbReference type="GO" id="GO:0005737">
    <property type="term" value="C:cytoplasm"/>
    <property type="evidence" value="ECO:0007669"/>
    <property type="project" value="TreeGrafter"/>
</dbReference>
<dbReference type="PANTHER" id="PTHR48083:SF28">
    <property type="entry name" value="ACYL-COA DEHYDROGENASE FAMILY PROTEIN (AFU_ORTHOLOGUE AFUA_6G10880)-RELATED"/>
    <property type="match status" value="1"/>
</dbReference>
<keyword evidence="4" id="KW-0274">FAD</keyword>
<gene>
    <name evidence="11" type="ORF">FOZ60_015653</name>
</gene>
<dbReference type="Proteomes" id="UP000541610">
    <property type="component" value="Unassembled WGS sequence"/>
</dbReference>
<dbReference type="SUPFAM" id="SSF56645">
    <property type="entry name" value="Acyl-CoA dehydrogenase NM domain-like"/>
    <property type="match status" value="1"/>
</dbReference>
<feature type="region of interest" description="Disordered" evidence="6">
    <location>
        <begin position="1721"/>
        <end position="1745"/>
    </location>
</feature>
<evidence type="ECO:0000256" key="7">
    <source>
        <dbReference type="SAM" id="Phobius"/>
    </source>
</evidence>
<dbReference type="InterPro" id="IPR013786">
    <property type="entry name" value="AcylCoA_DH/ox_N"/>
</dbReference>
<feature type="region of interest" description="Disordered" evidence="6">
    <location>
        <begin position="1252"/>
        <end position="1279"/>
    </location>
</feature>
<comment type="similarity">
    <text evidence="2">Belongs to the acyl-CoA dehydrogenase family.</text>
</comment>
<comment type="caution">
    <text evidence="11">The sequence shown here is derived from an EMBL/GenBank/DDBJ whole genome shotgun (WGS) entry which is preliminary data.</text>
</comment>
<reference evidence="11 12" key="1">
    <citation type="submission" date="2020-04" db="EMBL/GenBank/DDBJ databases">
        <title>Perkinsus olseni comparative genomics.</title>
        <authorList>
            <person name="Bogema D.R."/>
        </authorList>
    </citation>
    <scope>NUCLEOTIDE SEQUENCE [LARGE SCALE GENOMIC DNA]</scope>
    <source>
        <strain evidence="11">00978-12</strain>
    </source>
</reference>
<evidence type="ECO:0000259" key="10">
    <source>
        <dbReference type="Pfam" id="PF02771"/>
    </source>
</evidence>
<keyword evidence="3" id="KW-0285">Flavoprotein</keyword>
<feature type="compositionally biased region" description="Low complexity" evidence="6">
    <location>
        <begin position="466"/>
        <end position="477"/>
    </location>
</feature>
<feature type="region of interest" description="Disordered" evidence="6">
    <location>
        <begin position="762"/>
        <end position="789"/>
    </location>
</feature>
<keyword evidence="5" id="KW-0560">Oxidoreductase</keyword>
<feature type="domain" description="Acyl-CoA dehydrogenase/oxidase C-terminal" evidence="8">
    <location>
        <begin position="262"/>
        <end position="404"/>
    </location>
</feature>
<keyword evidence="7" id="KW-1133">Transmembrane helix</keyword>
<organism evidence="11 12">
    <name type="scientific">Perkinsus olseni</name>
    <name type="common">Perkinsus atlanticus</name>
    <dbReference type="NCBI Taxonomy" id="32597"/>
    <lineage>
        <taxon>Eukaryota</taxon>
        <taxon>Sar</taxon>
        <taxon>Alveolata</taxon>
        <taxon>Perkinsozoa</taxon>
        <taxon>Perkinsea</taxon>
        <taxon>Perkinsida</taxon>
        <taxon>Perkinsidae</taxon>
        <taxon>Perkinsus</taxon>
    </lineage>
</organism>
<dbReference type="GO" id="GO:0033539">
    <property type="term" value="P:fatty acid beta-oxidation using acyl-CoA dehydrogenase"/>
    <property type="evidence" value="ECO:0007669"/>
    <property type="project" value="TreeGrafter"/>
</dbReference>
<feature type="transmembrane region" description="Helical" evidence="7">
    <location>
        <begin position="1547"/>
        <end position="1571"/>
    </location>
</feature>
<dbReference type="InterPro" id="IPR046373">
    <property type="entry name" value="Acyl-CoA_Oxase/DH_mid-dom_sf"/>
</dbReference>
<feature type="compositionally biased region" description="Basic and acidic residues" evidence="6">
    <location>
        <begin position="1319"/>
        <end position="1332"/>
    </location>
</feature>
<dbReference type="GO" id="GO:0003995">
    <property type="term" value="F:acyl-CoA dehydrogenase activity"/>
    <property type="evidence" value="ECO:0007669"/>
    <property type="project" value="TreeGrafter"/>
</dbReference>
<dbReference type="InterPro" id="IPR006091">
    <property type="entry name" value="Acyl-CoA_Oxase/DH_mid-dom"/>
</dbReference>
<dbReference type="OrthoDB" id="444012at2759"/>
<evidence type="ECO:0000256" key="3">
    <source>
        <dbReference type="ARBA" id="ARBA00022630"/>
    </source>
</evidence>
<sequence length="1745" mass="190698">MARLEPPSANADDGGAASITAQPGWYWDWDFPKHHPNLNESHHELRKLVRAFILEHIIPFLPQWEAEGEFPRELHRKAYQCGVYAALWPTSMGGTPPPLCKGNITRPGPHEVDIWHDFILNDELANCGAGGVIASCFVSLAIGLPPLIAGEGEKILSLAVTEPYAGSDVANVQTKAVLQADGKHYLVNGVKTFITSGPWADYFTTAVHIAGDSGLSLLMIDRTLPGVSTTRLATQGWKTSGTARVTFEDVKVPVEMLIGSRGHGFKAIMHNFNHERLMLAISSNRNARICMEDAIRYAKSRRTFGKRLIDHQVIRHKIAEMARGVLATHTFIEDIVIRWPEWSELAGRVALLKVQATKTFEFCAREASQILGGRSYLQGSGPGARIERLYREVRVNAIGGGSEECCACREEVGHEEEEEEEKVRGDGGCVVAYPAGLGSAFHPRGPSLYSFYLELSCRISHASGTSASQRSTAASSTPLRPSRLESASGAGSSSPDEHYKGSILPAQLQVVLDVALAGQAPIRARERRLRFSSGLPLYEVFLVLESRAMLRCGRGRAAFTLRVVSPQGHTRGAPLDSATLESASIWGGSLRVVVDWEGSEHGWLVHARVVRIQRAFRRWLDRSRSHTAATKLQTFLRSRLLSDLLRRVNAANRDLSRIRGITGPIIVPLVPNSAPPYVLPMIRLCLTVISTVPSNAPAMNPSILSLLALFSEWLLGALRAYLHHEIVARYREAVAEVVAAVNLRELKSRVDQLVGSTADEVLFDPSMGPEKTLSLGPSDEGGHHQQPQTLTARGIHAVHRFAGIILSEALSTIELALWRLRVSPSQQPPANYHILLEKFSPLVNGISCYLVPWLKQQLKSSPCAFLRFLAPLDASSPPVLLPLARDEVRILSAQLHSTASEFFGFTYCELALQAGAGQPRKIPPAEHPLYYSFTVVPVASETLSPAKRLQYDLLLSVTSQCPWGEHREPFTMDTRKWMIDIPSFATRRRVTRIALPMDVMDDRLTEMDKDIGDVQDGPVEAPEDPQCGRPSLYFHMLRPGAGVVTVRLSKMSFFHYVQSTCASRRMPAVRRWAFLALMLLGGGSGSGTLTIAVLSRLHAIRPFFPGNDDNYTDCSEREQGRRPRVPVVCPCVRVAGLHKGVCLFDSRRASQPHRVLRQPTLDELGSLWWSKAEEASMELALSTEDVSTRLSDLRDLERNVSRGAAGPIDASIREARYASTSPHTEPSMGIAVLSAVGNKLLDTWSRVKGAWDEVDHDDDDELGEGSDYEGSTNDEDERDEELLAPDPKFMWDFISPLASSQQEQLPPGYEPEPEEEVADHERLLPKPDRASAREGTSTSMSVGVSSSAAAIASAAATSSSVVAGATPMVYTYGPMTPPNSVSYIPMFEYKDGNILIDHYQKITVAHPPSVWHWAPLPSPTVPQSPIVGLPATAAASALLQGGFALATSLYDLQHKRCSKKDVYRCVLEAASRGSAVGACCWTLANVAAVTNVAVLSGTVSLLWLALRALTVHSREQLLSDACVTLSGTAAAVAGFLLSTSLLPSSALLAVIASVFSSGIGSTLGADLYATIRRWRQAGSKQRLVRLARMMLGLPRDGSADEKAKLEDVDSRWRFVAGMVHPDRRSGAGGEEISNEDRKAFRIVKLALEERHAKGGKQYDLGQAGGAPLYLEDAPSTLDDNPTVVDEPLTSIETVVGAVQRFAYMAIVEPQLQHQRQVESELRRAVPDGGVVPRQEVDDRLGEVLD</sequence>
<evidence type="ECO:0000256" key="6">
    <source>
        <dbReference type="SAM" id="MobiDB-lite"/>
    </source>
</evidence>
<dbReference type="InterPro" id="IPR037069">
    <property type="entry name" value="AcylCoA_DH/ox_N_sf"/>
</dbReference>
<protein>
    <submittedName>
        <fullName evidence="11">Uncharacterized protein</fullName>
    </submittedName>
</protein>
<dbReference type="InterPro" id="IPR009100">
    <property type="entry name" value="AcylCoA_DH/oxidase_NM_dom_sf"/>
</dbReference>
<feature type="region of interest" description="Disordered" evidence="6">
    <location>
        <begin position="466"/>
        <end position="498"/>
    </location>
</feature>
<evidence type="ECO:0000313" key="12">
    <source>
        <dbReference type="Proteomes" id="UP000541610"/>
    </source>
</evidence>
<dbReference type="InterPro" id="IPR050741">
    <property type="entry name" value="Acyl-CoA_dehydrogenase"/>
</dbReference>
<feature type="compositionally biased region" description="Basic and acidic residues" evidence="6">
    <location>
        <begin position="1734"/>
        <end position="1745"/>
    </location>
</feature>
<proteinExistence type="inferred from homology"/>
<dbReference type="Gene3D" id="2.40.110.10">
    <property type="entry name" value="Butyryl-CoA Dehydrogenase, subunit A, domain 2"/>
    <property type="match status" value="1"/>
</dbReference>
<evidence type="ECO:0000259" key="8">
    <source>
        <dbReference type="Pfam" id="PF00441"/>
    </source>
</evidence>
<dbReference type="Pfam" id="PF00441">
    <property type="entry name" value="Acyl-CoA_dh_1"/>
    <property type="match status" value="1"/>
</dbReference>
<dbReference type="Gene3D" id="1.20.140.10">
    <property type="entry name" value="Butyryl-CoA Dehydrogenase, subunit A, domain 3"/>
    <property type="match status" value="1"/>
</dbReference>
<dbReference type="EMBL" id="JABANP010000008">
    <property type="protein sequence ID" value="KAF4696752.1"/>
    <property type="molecule type" value="Genomic_DNA"/>
</dbReference>
<evidence type="ECO:0000256" key="2">
    <source>
        <dbReference type="ARBA" id="ARBA00009347"/>
    </source>
</evidence>
<keyword evidence="7" id="KW-0812">Transmembrane</keyword>
<dbReference type="InterPro" id="IPR009075">
    <property type="entry name" value="AcylCo_DH/oxidase_C"/>
</dbReference>
<dbReference type="PANTHER" id="PTHR48083">
    <property type="entry name" value="MEDIUM-CHAIN SPECIFIC ACYL-COA DEHYDROGENASE, MITOCHONDRIAL-RELATED"/>
    <property type="match status" value="1"/>
</dbReference>
<evidence type="ECO:0000256" key="1">
    <source>
        <dbReference type="ARBA" id="ARBA00001974"/>
    </source>
</evidence>
<evidence type="ECO:0000256" key="4">
    <source>
        <dbReference type="ARBA" id="ARBA00022827"/>
    </source>
</evidence>
<accession>A0A7J6PLA1</accession>
<dbReference type="GO" id="GO:0050660">
    <property type="term" value="F:flavin adenine dinucleotide binding"/>
    <property type="evidence" value="ECO:0007669"/>
    <property type="project" value="InterPro"/>
</dbReference>
<name>A0A7J6PLA1_PEROL</name>
<comment type="cofactor">
    <cofactor evidence="1">
        <name>FAD</name>
        <dbReference type="ChEBI" id="CHEBI:57692"/>
    </cofactor>
</comment>
<dbReference type="Gene3D" id="1.10.540.10">
    <property type="entry name" value="Acyl-CoA dehydrogenase/oxidase, N-terminal domain"/>
    <property type="match status" value="1"/>
</dbReference>
<feature type="transmembrane region" description="Helical" evidence="7">
    <location>
        <begin position="1517"/>
        <end position="1541"/>
    </location>
</feature>
<dbReference type="SUPFAM" id="SSF47203">
    <property type="entry name" value="Acyl-CoA dehydrogenase C-terminal domain-like"/>
    <property type="match status" value="1"/>
</dbReference>
<feature type="domain" description="Acyl-CoA oxidase/dehydrogenase middle" evidence="9">
    <location>
        <begin position="158"/>
        <end position="250"/>
    </location>
</feature>
<feature type="region of interest" description="Disordered" evidence="6">
    <location>
        <begin position="1300"/>
        <end position="1339"/>
    </location>
</feature>
<dbReference type="Pfam" id="PF02771">
    <property type="entry name" value="Acyl-CoA_dh_N"/>
    <property type="match status" value="1"/>
</dbReference>
<feature type="transmembrane region" description="Helical" evidence="7">
    <location>
        <begin position="1481"/>
        <end position="1505"/>
    </location>
</feature>
<dbReference type="InterPro" id="IPR036250">
    <property type="entry name" value="AcylCo_DH-like_C"/>
</dbReference>
<evidence type="ECO:0000256" key="5">
    <source>
        <dbReference type="ARBA" id="ARBA00023002"/>
    </source>
</evidence>
<dbReference type="Pfam" id="PF02770">
    <property type="entry name" value="Acyl-CoA_dh_M"/>
    <property type="match status" value="1"/>
</dbReference>